<organism evidence="1 2">
    <name type="scientific">Kaistia soli DSM 19436</name>
    <dbReference type="NCBI Taxonomy" id="1122133"/>
    <lineage>
        <taxon>Bacteria</taxon>
        <taxon>Pseudomonadati</taxon>
        <taxon>Pseudomonadota</taxon>
        <taxon>Alphaproteobacteria</taxon>
        <taxon>Hyphomicrobiales</taxon>
        <taxon>Kaistiaceae</taxon>
        <taxon>Kaistia</taxon>
    </lineage>
</organism>
<dbReference type="EMBL" id="FQUP01000001">
    <property type="protein sequence ID" value="SHE68584.1"/>
    <property type="molecule type" value="Genomic_DNA"/>
</dbReference>
<reference evidence="1 2" key="1">
    <citation type="submission" date="2016-11" db="EMBL/GenBank/DDBJ databases">
        <authorList>
            <person name="Jaros S."/>
            <person name="Januszkiewicz K."/>
            <person name="Wedrychowicz H."/>
        </authorList>
    </citation>
    <scope>NUCLEOTIDE SEQUENCE [LARGE SCALE GENOMIC DNA]</scope>
    <source>
        <strain evidence="1 2">DSM 19436</strain>
    </source>
</reference>
<evidence type="ECO:0000313" key="2">
    <source>
        <dbReference type="Proteomes" id="UP000184485"/>
    </source>
</evidence>
<gene>
    <name evidence="1" type="ORF">SAMN02745157_0710</name>
</gene>
<dbReference type="Proteomes" id="UP000184485">
    <property type="component" value="Unassembled WGS sequence"/>
</dbReference>
<proteinExistence type="predicted"/>
<dbReference type="RefSeq" id="WP_073051388.1">
    <property type="nucleotide sequence ID" value="NZ_FQUP01000001.1"/>
</dbReference>
<keyword evidence="2" id="KW-1185">Reference proteome</keyword>
<dbReference type="AlphaFoldDB" id="A0A1M4VHR7"/>
<evidence type="ECO:0000313" key="1">
    <source>
        <dbReference type="EMBL" id="SHE68584.1"/>
    </source>
</evidence>
<accession>A0A1M4VHR7</accession>
<name>A0A1M4VHR7_9HYPH</name>
<dbReference type="STRING" id="1122133.SAMN02745157_0710"/>
<protein>
    <submittedName>
        <fullName evidence="1">Uncharacterized protein</fullName>
    </submittedName>
</protein>
<sequence>MAVTEITVKDAAGDPQVIALPTVRQVSSAPGTLTYGQILMTGSPVQLPSRALINGLVIRARETNSGNGFVGGSSVTTTDDGTGNGFRLSPGDAWSGTPSNANQVYVIGAAGDVFYFTGS</sequence>